<name>A0A1V9YI14_ACHHY</name>
<proteinExistence type="predicted"/>
<gene>
    <name evidence="7" type="ORF">ACHHYP_11933</name>
</gene>
<evidence type="ECO:0000256" key="2">
    <source>
        <dbReference type="ARBA" id="ARBA00022741"/>
    </source>
</evidence>
<evidence type="ECO:0000259" key="6">
    <source>
        <dbReference type="PROSITE" id="PS50975"/>
    </source>
</evidence>
<accession>A0A1V9YI14</accession>
<dbReference type="PANTHER" id="PTHR43585:SF2">
    <property type="entry name" value="ATP-GRASP ENZYME FSQD"/>
    <property type="match status" value="1"/>
</dbReference>
<feature type="domain" description="ATP-grasp" evidence="6">
    <location>
        <begin position="243"/>
        <end position="447"/>
    </location>
</feature>
<reference evidence="7 8" key="1">
    <citation type="journal article" date="2014" name="Genome Biol. Evol.">
        <title>The secreted proteins of Achlya hypogyna and Thraustotheca clavata identify the ancestral oomycete secretome and reveal gene acquisitions by horizontal gene transfer.</title>
        <authorList>
            <person name="Misner I."/>
            <person name="Blouin N."/>
            <person name="Leonard G."/>
            <person name="Richards T.A."/>
            <person name="Lane C.E."/>
        </authorList>
    </citation>
    <scope>NUCLEOTIDE SEQUENCE [LARGE SCALE GENOMIC DNA]</scope>
    <source>
        <strain evidence="7 8">ATCC 48635</strain>
    </source>
</reference>
<sequence>MGNVSSATTTTPSPTVPARETSAPSPRAEPSFRLLSADQRAVTFDERIHLPRKGIPLHHHPHPHVDPEFKALSRAATFDPRMRQTKDAVRDVLYRRYFNAKEERDASLGLSAIPEFDGGNQAIVVVDPFSTGMVLAKEVMKRDYVCIALYSDTLVVMKPLIAYITEDIRSQFTAEIYHNGADKSTAALDATIAALKHVGVTIIGVIPGAETGVCLADRLSDRMGLPTNGAVGTEARRNKYLMGEKIRAAGLRAVKQCSATTWPEIVDFIEHDLKPEPFEVIVKPVESAGSDDVTLCRSLDEVKAAFGNIQGKINHLGLRNGSTLVQEYLVGTEYVVDTVSRNGVHKVVAVWEYDKRAVNGAPFVYYGVLLREASGPVVLALINYILKVLDTLHIRHGPGHAEVKFVKGEPCLVEIGARCHGGEGTYIPIVTPCIGYNQVGVTLDSYFDPAAFDALPPIPAALKAHGCEAMLVAYETGIVQALPGLVEIGTMPSYISQSFHAKIGSSIVPTRDMFDTPGSILLVHESKAVLDADYARIRELEHSGLYTIVPNPPVELPPLEVVVVVDPFSTGAVVAERVTRRGFECICLYSDRLDNMESVANLVPDGLTLRFAATAEHLGDASTTVAALRRAADGIAPSRGARIVAVLPGAETGVLLADELSSALDLPRNDMAHTLARRDKYLMGETLRAAGVRAVQQAKCTRWAQVEAFIDSLALPPAAFEVVLKPVNSAGTEDVTLCLSLEEARDTFHTILGKVNGLGLTNEAVLVQEYLEGDEYVIDTVSCRGEHKVTAIWKYDKRRVNDAAFVYFGLSIVPATPGLVDALIDYQFTVLDALGFTHGPGHGEVKFCRGAPVLIEVGARCHGGEGAWVPIADTCVGYNQVDVTVDVYLGRQAVFEALPERPLQLPQYGCEVMLVSYEEGILQGFPGLAEITRMPSFLRQDMLLKAGDRLRPTIDMFTTPGSILLIHADADVLAADRRRIRELEVAGLYDVVPI</sequence>
<keyword evidence="8" id="KW-1185">Reference proteome</keyword>
<dbReference type="Gene3D" id="3.30.470.20">
    <property type="entry name" value="ATP-grasp fold, B domain"/>
    <property type="match status" value="2"/>
</dbReference>
<dbReference type="InterPro" id="IPR011761">
    <property type="entry name" value="ATP-grasp"/>
</dbReference>
<keyword evidence="1" id="KW-0436">Ligase</keyword>
<dbReference type="GO" id="GO:0016874">
    <property type="term" value="F:ligase activity"/>
    <property type="evidence" value="ECO:0007669"/>
    <property type="project" value="UniProtKB-KW"/>
</dbReference>
<comment type="caution">
    <text evidence="7">The sequence shown here is derived from an EMBL/GenBank/DDBJ whole genome shotgun (WGS) entry which is preliminary data.</text>
</comment>
<evidence type="ECO:0000256" key="3">
    <source>
        <dbReference type="ARBA" id="ARBA00022840"/>
    </source>
</evidence>
<feature type="compositionally biased region" description="Low complexity" evidence="5">
    <location>
        <begin position="1"/>
        <end position="18"/>
    </location>
</feature>
<dbReference type="PROSITE" id="PS50975">
    <property type="entry name" value="ATP_GRASP"/>
    <property type="match status" value="2"/>
</dbReference>
<dbReference type="Proteomes" id="UP000243579">
    <property type="component" value="Unassembled WGS sequence"/>
</dbReference>
<protein>
    <recommendedName>
        <fullName evidence="6">ATP-grasp domain-containing protein</fullName>
    </recommendedName>
</protein>
<dbReference type="PANTHER" id="PTHR43585">
    <property type="entry name" value="FUMIPYRROLE BIOSYNTHESIS PROTEIN C"/>
    <property type="match status" value="1"/>
</dbReference>
<evidence type="ECO:0000313" key="7">
    <source>
        <dbReference type="EMBL" id="OQR85326.1"/>
    </source>
</evidence>
<dbReference type="SUPFAM" id="SSF56059">
    <property type="entry name" value="Glutathione synthetase ATP-binding domain-like"/>
    <property type="match status" value="2"/>
</dbReference>
<dbReference type="AlphaFoldDB" id="A0A1V9YI14"/>
<dbReference type="GO" id="GO:0005524">
    <property type="term" value="F:ATP binding"/>
    <property type="evidence" value="ECO:0007669"/>
    <property type="project" value="UniProtKB-UniRule"/>
</dbReference>
<evidence type="ECO:0000256" key="5">
    <source>
        <dbReference type="SAM" id="MobiDB-lite"/>
    </source>
</evidence>
<keyword evidence="2 4" id="KW-0547">Nucleotide-binding</keyword>
<dbReference type="Pfam" id="PF13535">
    <property type="entry name" value="ATP-grasp_4"/>
    <property type="match status" value="2"/>
</dbReference>
<evidence type="ECO:0000256" key="4">
    <source>
        <dbReference type="PROSITE-ProRule" id="PRU00409"/>
    </source>
</evidence>
<feature type="region of interest" description="Disordered" evidence="5">
    <location>
        <begin position="1"/>
        <end position="31"/>
    </location>
</feature>
<dbReference type="NCBIfam" id="NF005543">
    <property type="entry name" value="PRK07206.1"/>
    <property type="match status" value="2"/>
</dbReference>
<dbReference type="OrthoDB" id="434648at2759"/>
<dbReference type="GO" id="GO:0046872">
    <property type="term" value="F:metal ion binding"/>
    <property type="evidence" value="ECO:0007669"/>
    <property type="project" value="InterPro"/>
</dbReference>
<organism evidence="7 8">
    <name type="scientific">Achlya hypogyna</name>
    <name type="common">Oomycete</name>
    <name type="synonym">Protoachlya hypogyna</name>
    <dbReference type="NCBI Taxonomy" id="1202772"/>
    <lineage>
        <taxon>Eukaryota</taxon>
        <taxon>Sar</taxon>
        <taxon>Stramenopiles</taxon>
        <taxon>Oomycota</taxon>
        <taxon>Saprolegniomycetes</taxon>
        <taxon>Saprolegniales</taxon>
        <taxon>Achlyaceae</taxon>
        <taxon>Achlya</taxon>
    </lineage>
</organism>
<dbReference type="InterPro" id="IPR052032">
    <property type="entry name" value="ATP-dep_AA_Ligase"/>
</dbReference>
<keyword evidence="3 4" id="KW-0067">ATP-binding</keyword>
<feature type="domain" description="ATP-grasp" evidence="6">
    <location>
        <begin position="684"/>
        <end position="889"/>
    </location>
</feature>
<dbReference type="EMBL" id="JNBR01001708">
    <property type="protein sequence ID" value="OQR85326.1"/>
    <property type="molecule type" value="Genomic_DNA"/>
</dbReference>
<evidence type="ECO:0000313" key="8">
    <source>
        <dbReference type="Proteomes" id="UP000243579"/>
    </source>
</evidence>
<evidence type="ECO:0000256" key="1">
    <source>
        <dbReference type="ARBA" id="ARBA00022598"/>
    </source>
</evidence>
<dbReference type="STRING" id="1202772.A0A1V9YI14"/>